<gene>
    <name evidence="1" type="ORF">E0F88_29195</name>
</gene>
<dbReference type="OrthoDB" id="827255at2"/>
<dbReference type="Proteomes" id="UP000294850">
    <property type="component" value="Unassembled WGS sequence"/>
</dbReference>
<sequence length="66" mass="7525">MTTLTINTEDKEVLNAVKALLKGFKVSFKEKQDAPYNPEFVAKIEKSRQEVREGKTVKIELDEIGK</sequence>
<protein>
    <submittedName>
        <fullName evidence="1">Uncharacterized protein</fullName>
    </submittedName>
</protein>
<keyword evidence="2" id="KW-1185">Reference proteome</keyword>
<reference evidence="1 2" key="1">
    <citation type="submission" date="2019-03" db="EMBL/GenBank/DDBJ databases">
        <title>Dyadobacter AR-3-6 sp. nov., isolated from arctic soil.</title>
        <authorList>
            <person name="Chaudhary D.K."/>
        </authorList>
    </citation>
    <scope>NUCLEOTIDE SEQUENCE [LARGE SCALE GENOMIC DNA]</scope>
    <source>
        <strain evidence="1 2">AR-3-6</strain>
    </source>
</reference>
<evidence type="ECO:0000313" key="2">
    <source>
        <dbReference type="Proteomes" id="UP000294850"/>
    </source>
</evidence>
<evidence type="ECO:0000313" key="1">
    <source>
        <dbReference type="EMBL" id="TDE10005.1"/>
    </source>
</evidence>
<dbReference type="Pfam" id="PF10884">
    <property type="entry name" value="DUF2683"/>
    <property type="match status" value="1"/>
</dbReference>
<name>A0A4R5DGZ5_9BACT</name>
<proteinExistence type="predicted"/>
<organism evidence="1 2">
    <name type="scientific">Dyadobacter psychrotolerans</name>
    <dbReference type="NCBI Taxonomy" id="2541721"/>
    <lineage>
        <taxon>Bacteria</taxon>
        <taxon>Pseudomonadati</taxon>
        <taxon>Bacteroidota</taxon>
        <taxon>Cytophagia</taxon>
        <taxon>Cytophagales</taxon>
        <taxon>Spirosomataceae</taxon>
        <taxon>Dyadobacter</taxon>
    </lineage>
</organism>
<dbReference type="RefSeq" id="WP_131961881.1">
    <property type="nucleotide sequence ID" value="NZ_SMFL01000017.1"/>
</dbReference>
<accession>A0A4R5DGZ5</accession>
<comment type="caution">
    <text evidence="1">The sequence shown here is derived from an EMBL/GenBank/DDBJ whole genome shotgun (WGS) entry which is preliminary data.</text>
</comment>
<dbReference type="InterPro" id="IPR020271">
    <property type="entry name" value="Uncharacterised_MJ1172"/>
</dbReference>
<dbReference type="AlphaFoldDB" id="A0A4R5DGZ5"/>
<dbReference type="EMBL" id="SMFL01000017">
    <property type="protein sequence ID" value="TDE10005.1"/>
    <property type="molecule type" value="Genomic_DNA"/>
</dbReference>